<evidence type="ECO:0000256" key="3">
    <source>
        <dbReference type="ARBA" id="ARBA00022833"/>
    </source>
</evidence>
<dbReference type="GO" id="GO:0008270">
    <property type="term" value="F:zinc ion binding"/>
    <property type="evidence" value="ECO:0007669"/>
    <property type="project" value="UniProtKB-KW"/>
</dbReference>
<evidence type="ECO:0000313" key="7">
    <source>
        <dbReference type="EMBL" id="KAG9319049.1"/>
    </source>
</evidence>
<gene>
    <name evidence="7" type="ORF">KVV02_004018</name>
</gene>
<dbReference type="EMBL" id="JAIFTL010000846">
    <property type="protein sequence ID" value="KAG9319049.1"/>
    <property type="molecule type" value="Genomic_DNA"/>
</dbReference>
<proteinExistence type="predicted"/>
<dbReference type="PROSITE" id="PS50199">
    <property type="entry name" value="ZF_RANBP2_2"/>
    <property type="match status" value="1"/>
</dbReference>
<dbReference type="Proteomes" id="UP000717515">
    <property type="component" value="Unassembled WGS sequence"/>
</dbReference>
<dbReference type="PROSITE" id="PS01358">
    <property type="entry name" value="ZF_RANBP2_1"/>
    <property type="match status" value="1"/>
</dbReference>
<name>A0A9P7ZYD9_MORAP</name>
<feature type="compositionally biased region" description="Basic and acidic residues" evidence="5">
    <location>
        <begin position="95"/>
        <end position="109"/>
    </location>
</feature>
<feature type="region of interest" description="Disordered" evidence="5">
    <location>
        <begin position="1"/>
        <end position="30"/>
    </location>
</feature>
<accession>A0A9P7ZYD9</accession>
<organism evidence="7 8">
    <name type="scientific">Mortierella alpina</name>
    <name type="common">Oleaginous fungus</name>
    <name type="synonym">Mortierella renispora</name>
    <dbReference type="NCBI Taxonomy" id="64518"/>
    <lineage>
        <taxon>Eukaryota</taxon>
        <taxon>Fungi</taxon>
        <taxon>Fungi incertae sedis</taxon>
        <taxon>Mucoromycota</taxon>
        <taxon>Mortierellomycotina</taxon>
        <taxon>Mortierellomycetes</taxon>
        <taxon>Mortierellales</taxon>
        <taxon>Mortierellaceae</taxon>
        <taxon>Mortierella</taxon>
    </lineage>
</organism>
<evidence type="ECO:0000313" key="8">
    <source>
        <dbReference type="Proteomes" id="UP000717515"/>
    </source>
</evidence>
<evidence type="ECO:0000256" key="5">
    <source>
        <dbReference type="SAM" id="MobiDB-lite"/>
    </source>
</evidence>
<dbReference type="Gene3D" id="4.10.1060.10">
    <property type="entry name" value="Zinc finger, RanBP2-type"/>
    <property type="match status" value="1"/>
</dbReference>
<feature type="compositionally biased region" description="Basic and acidic residues" evidence="5">
    <location>
        <begin position="71"/>
        <end position="84"/>
    </location>
</feature>
<feature type="compositionally biased region" description="Basic and acidic residues" evidence="5">
    <location>
        <begin position="11"/>
        <end position="21"/>
    </location>
</feature>
<evidence type="ECO:0000256" key="4">
    <source>
        <dbReference type="PROSITE-ProRule" id="PRU00322"/>
    </source>
</evidence>
<evidence type="ECO:0000259" key="6">
    <source>
        <dbReference type="PROSITE" id="PS50199"/>
    </source>
</evidence>
<feature type="compositionally biased region" description="Acidic residues" evidence="5">
    <location>
        <begin position="1"/>
        <end position="10"/>
    </location>
</feature>
<feature type="region of interest" description="Disordered" evidence="5">
    <location>
        <begin position="68"/>
        <end position="140"/>
    </location>
</feature>
<reference evidence="7" key="1">
    <citation type="submission" date="2021-07" db="EMBL/GenBank/DDBJ databases">
        <title>Draft genome of Mortierella alpina, strain LL118, isolated from an aspen leaf litter sample.</title>
        <authorList>
            <person name="Yang S."/>
            <person name="Vinatzer B.A."/>
        </authorList>
    </citation>
    <scope>NUCLEOTIDE SEQUENCE</scope>
    <source>
        <strain evidence="7">LL118</strain>
    </source>
</reference>
<sequence length="243" mass="26064">SALDSDEEEEWFRNYDKEQRKAQRAAHGTNGSNCWSAVAHVIANGLQQTLPSDAIISPTFQYGRRTRLYHPKLERARDQEKSLDQQKASTSNGAADKDKAKEADKDENNKLSPVTKAPPMISRGAAPSATTTSPTTPSLVGNATPAVVSIGASKPAAVGESGWAAAGFKKPDTSNKWKCPACYVWNYNTAPRCPCCITAKPGGTVSGSTPATTSMFDSSAFMRVARMVRTWSNNANPAQPSRV</sequence>
<keyword evidence="3" id="KW-0862">Zinc</keyword>
<dbReference type="AlphaFoldDB" id="A0A9P7ZYD9"/>
<keyword evidence="2 4" id="KW-0863">Zinc-finger</keyword>
<evidence type="ECO:0000256" key="2">
    <source>
        <dbReference type="ARBA" id="ARBA00022771"/>
    </source>
</evidence>
<comment type="caution">
    <text evidence="7">The sequence shown here is derived from an EMBL/GenBank/DDBJ whole genome shotgun (WGS) entry which is preliminary data.</text>
</comment>
<evidence type="ECO:0000256" key="1">
    <source>
        <dbReference type="ARBA" id="ARBA00022723"/>
    </source>
</evidence>
<feature type="domain" description="RanBP2-type" evidence="6">
    <location>
        <begin position="173"/>
        <end position="202"/>
    </location>
</feature>
<feature type="compositionally biased region" description="Low complexity" evidence="5">
    <location>
        <begin position="125"/>
        <end position="138"/>
    </location>
</feature>
<protein>
    <recommendedName>
        <fullName evidence="6">RanBP2-type domain-containing protein</fullName>
    </recommendedName>
</protein>
<keyword evidence="1" id="KW-0479">Metal-binding</keyword>
<feature type="non-terminal residue" evidence="7">
    <location>
        <position position="1"/>
    </location>
</feature>
<dbReference type="InterPro" id="IPR001876">
    <property type="entry name" value="Znf_RanBP2"/>
</dbReference>